<evidence type="ECO:0000259" key="1">
    <source>
        <dbReference type="PROSITE" id="PS51725"/>
    </source>
</evidence>
<dbReference type="InterPro" id="IPR007138">
    <property type="entry name" value="ABM_dom"/>
</dbReference>
<dbReference type="Pfam" id="PF03992">
    <property type="entry name" value="ABM"/>
    <property type="match status" value="1"/>
</dbReference>
<dbReference type="SUPFAM" id="SSF54909">
    <property type="entry name" value="Dimeric alpha+beta barrel"/>
    <property type="match status" value="1"/>
</dbReference>
<gene>
    <name evidence="2" type="ORF">EYC98_04560</name>
</gene>
<keyword evidence="2" id="KW-0503">Monooxygenase</keyword>
<evidence type="ECO:0000313" key="2">
    <source>
        <dbReference type="EMBL" id="MCX2980136.1"/>
    </source>
</evidence>
<dbReference type="Proteomes" id="UP001143362">
    <property type="component" value="Unassembled WGS sequence"/>
</dbReference>
<reference evidence="2" key="1">
    <citation type="submission" date="2019-02" db="EMBL/GenBank/DDBJ databases">
        <authorList>
            <person name="Li S.-H."/>
        </authorList>
    </citation>
    <scope>NUCLEOTIDE SEQUENCE</scope>
    <source>
        <strain evidence="2">IMCC14734</strain>
    </source>
</reference>
<dbReference type="InterPro" id="IPR011008">
    <property type="entry name" value="Dimeric_a/b-barrel"/>
</dbReference>
<evidence type="ECO:0000313" key="3">
    <source>
        <dbReference type="Proteomes" id="UP001143362"/>
    </source>
</evidence>
<name>A0ABT3TCW1_9GAMM</name>
<comment type="caution">
    <text evidence="2">The sequence shown here is derived from an EMBL/GenBank/DDBJ whole genome shotgun (WGS) entry which is preliminary data.</text>
</comment>
<sequence>MRVIINGTVDFSPENAAAALEESAQLMKDTRDQKGCNHYVWSLDPAVPGRVYVYENWDSSEDLNAHLKGPFYADMLGLLGKYEMLGTDILKYRIDHEEPVYDPQGVPRGEFFTG</sequence>
<dbReference type="GO" id="GO:0004497">
    <property type="term" value="F:monooxygenase activity"/>
    <property type="evidence" value="ECO:0007669"/>
    <property type="project" value="UniProtKB-KW"/>
</dbReference>
<dbReference type="Gene3D" id="3.30.70.100">
    <property type="match status" value="1"/>
</dbReference>
<organism evidence="2 3">
    <name type="scientific">Candidatus Litorirhabdus singularis</name>
    <dbReference type="NCBI Taxonomy" id="2518993"/>
    <lineage>
        <taxon>Bacteria</taxon>
        <taxon>Pseudomonadati</taxon>
        <taxon>Pseudomonadota</taxon>
        <taxon>Gammaproteobacteria</taxon>
        <taxon>Cellvibrionales</taxon>
        <taxon>Halieaceae</taxon>
        <taxon>Candidatus Litorirhabdus</taxon>
    </lineage>
</organism>
<dbReference type="RefSeq" id="WP_279244115.1">
    <property type="nucleotide sequence ID" value="NZ_SHNN01000001.1"/>
</dbReference>
<keyword evidence="2" id="KW-0560">Oxidoreductase</keyword>
<proteinExistence type="predicted"/>
<dbReference type="EMBL" id="SHNN01000001">
    <property type="protein sequence ID" value="MCX2980136.1"/>
    <property type="molecule type" value="Genomic_DNA"/>
</dbReference>
<feature type="domain" description="ABM" evidence="1">
    <location>
        <begin position="3"/>
        <end position="94"/>
    </location>
</feature>
<dbReference type="PROSITE" id="PS51725">
    <property type="entry name" value="ABM"/>
    <property type="match status" value="1"/>
</dbReference>
<keyword evidence="3" id="KW-1185">Reference proteome</keyword>
<protein>
    <submittedName>
        <fullName evidence="2">Antibiotic biosynthesis monooxygenase</fullName>
    </submittedName>
</protein>
<accession>A0ABT3TCW1</accession>